<evidence type="ECO:0000256" key="2">
    <source>
        <dbReference type="ARBA" id="ARBA00022723"/>
    </source>
</evidence>
<evidence type="ECO:0000256" key="3">
    <source>
        <dbReference type="ARBA" id="ARBA00022771"/>
    </source>
</evidence>
<comment type="subcellular location">
    <subcellularLocation>
        <location evidence="1">Nucleus</location>
    </subcellularLocation>
</comment>
<accession>A0A139HEL3</accession>
<dbReference type="GO" id="GO:0006511">
    <property type="term" value="P:ubiquitin-dependent protein catabolic process"/>
    <property type="evidence" value="ECO:0007669"/>
    <property type="project" value="TreeGrafter"/>
</dbReference>
<evidence type="ECO:0000256" key="1">
    <source>
        <dbReference type="ARBA" id="ARBA00004123"/>
    </source>
</evidence>
<name>A0A139HEL3_9PEZI</name>
<feature type="compositionally biased region" description="Low complexity" evidence="7">
    <location>
        <begin position="369"/>
        <end position="388"/>
    </location>
</feature>
<dbReference type="SMART" id="SM00343">
    <property type="entry name" value="ZnF_C2HC"/>
    <property type="match status" value="1"/>
</dbReference>
<feature type="compositionally biased region" description="Basic and acidic residues" evidence="7">
    <location>
        <begin position="392"/>
        <end position="402"/>
    </location>
</feature>
<dbReference type="PROSITE" id="PS51282">
    <property type="entry name" value="DWNN"/>
    <property type="match status" value="1"/>
</dbReference>
<dbReference type="Gene3D" id="3.10.20.90">
    <property type="entry name" value="Phosphatidylinositol 3-kinase Catalytic Subunit, Chain A, domain 1"/>
    <property type="match status" value="1"/>
</dbReference>
<dbReference type="OrthoDB" id="106784at2759"/>
<keyword evidence="11" id="KW-1185">Reference proteome</keyword>
<dbReference type="InterPro" id="IPR025829">
    <property type="entry name" value="Zn_knuckle_CX2CX3GHX4C"/>
</dbReference>
<dbReference type="SUPFAM" id="SSF57756">
    <property type="entry name" value="Retrovirus zinc finger-like domains"/>
    <property type="match status" value="1"/>
</dbReference>
<dbReference type="CDD" id="cd16620">
    <property type="entry name" value="vRING-HC-C4C4_RBBP6"/>
    <property type="match status" value="1"/>
</dbReference>
<dbReference type="EMBL" id="LFZN01000066">
    <property type="protein sequence ID" value="KXT00863.1"/>
    <property type="molecule type" value="Genomic_DNA"/>
</dbReference>
<feature type="domain" description="CCHC-type" evidence="8">
    <location>
        <begin position="175"/>
        <end position="189"/>
    </location>
</feature>
<dbReference type="SMART" id="SM01180">
    <property type="entry name" value="DWNN"/>
    <property type="match status" value="1"/>
</dbReference>
<feature type="compositionally biased region" description="Low complexity" evidence="7">
    <location>
        <begin position="440"/>
        <end position="449"/>
    </location>
</feature>
<feature type="domain" description="DWNN" evidence="9">
    <location>
        <begin position="5"/>
        <end position="78"/>
    </location>
</feature>
<dbReference type="GO" id="GO:0006397">
    <property type="term" value="P:mRNA processing"/>
    <property type="evidence" value="ECO:0007669"/>
    <property type="project" value="InterPro"/>
</dbReference>
<dbReference type="GO" id="GO:0061630">
    <property type="term" value="F:ubiquitin protein ligase activity"/>
    <property type="evidence" value="ECO:0007669"/>
    <property type="project" value="InterPro"/>
</dbReference>
<dbReference type="Pfam" id="PF08783">
    <property type="entry name" value="DWNN"/>
    <property type="match status" value="1"/>
</dbReference>
<feature type="compositionally biased region" description="Basic and acidic residues" evidence="7">
    <location>
        <begin position="338"/>
        <end position="364"/>
    </location>
</feature>
<dbReference type="GO" id="GO:0016567">
    <property type="term" value="P:protein ubiquitination"/>
    <property type="evidence" value="ECO:0007669"/>
    <property type="project" value="InterPro"/>
</dbReference>
<dbReference type="PANTHER" id="PTHR15439">
    <property type="entry name" value="RETINOBLASTOMA-BINDING PROTEIN 6"/>
    <property type="match status" value="1"/>
</dbReference>
<evidence type="ECO:0008006" key="12">
    <source>
        <dbReference type="Google" id="ProtNLM"/>
    </source>
</evidence>
<dbReference type="GO" id="GO:0008270">
    <property type="term" value="F:zinc ion binding"/>
    <property type="evidence" value="ECO:0007669"/>
    <property type="project" value="UniProtKB-KW"/>
</dbReference>
<evidence type="ECO:0000256" key="5">
    <source>
        <dbReference type="ARBA" id="ARBA00023242"/>
    </source>
</evidence>
<dbReference type="Pfam" id="PF13696">
    <property type="entry name" value="zf-CCHC_2"/>
    <property type="match status" value="1"/>
</dbReference>
<dbReference type="InterPro" id="IPR036875">
    <property type="entry name" value="Znf_CCHC_sf"/>
</dbReference>
<feature type="compositionally biased region" description="Basic residues" evidence="7">
    <location>
        <begin position="573"/>
        <end position="583"/>
    </location>
</feature>
<dbReference type="Gene3D" id="3.30.40.10">
    <property type="entry name" value="Zinc/RING finger domain, C3HC4 (zinc finger)"/>
    <property type="match status" value="1"/>
</dbReference>
<dbReference type="Proteomes" id="UP000070133">
    <property type="component" value="Unassembled WGS sequence"/>
</dbReference>
<feature type="region of interest" description="Disordered" evidence="7">
    <location>
        <begin position="338"/>
        <end position="450"/>
    </location>
</feature>
<evidence type="ECO:0000313" key="11">
    <source>
        <dbReference type="Proteomes" id="UP000070133"/>
    </source>
</evidence>
<dbReference type="AlphaFoldDB" id="A0A139HEL3"/>
<dbReference type="InterPro" id="IPR014891">
    <property type="entry name" value="DWNN_domain"/>
</dbReference>
<gene>
    <name evidence="10" type="ORF">AC578_946</name>
</gene>
<dbReference type="PANTHER" id="PTHR15439:SF0">
    <property type="entry name" value="CELL DIVISION CYCLE AND APOPTOSIS REGULATOR PROTEIN 1-RELATED"/>
    <property type="match status" value="1"/>
</dbReference>
<dbReference type="InterPro" id="IPR033489">
    <property type="entry name" value="RBBP6"/>
</dbReference>
<keyword evidence="4" id="KW-0862">Zinc</keyword>
<comment type="caution">
    <text evidence="10">The sequence shown here is derived from an EMBL/GenBank/DDBJ whole genome shotgun (WGS) entry which is preliminary data.</text>
</comment>
<organism evidence="10 11">
    <name type="scientific">Pseudocercospora eumusae</name>
    <dbReference type="NCBI Taxonomy" id="321146"/>
    <lineage>
        <taxon>Eukaryota</taxon>
        <taxon>Fungi</taxon>
        <taxon>Dikarya</taxon>
        <taxon>Ascomycota</taxon>
        <taxon>Pezizomycotina</taxon>
        <taxon>Dothideomycetes</taxon>
        <taxon>Dothideomycetidae</taxon>
        <taxon>Mycosphaerellales</taxon>
        <taxon>Mycosphaerellaceae</taxon>
        <taxon>Pseudocercospora</taxon>
    </lineage>
</organism>
<dbReference type="STRING" id="321146.A0A139HEL3"/>
<dbReference type="InterPro" id="IPR013083">
    <property type="entry name" value="Znf_RING/FYVE/PHD"/>
</dbReference>
<evidence type="ECO:0000256" key="6">
    <source>
        <dbReference type="PROSITE-ProRule" id="PRU00047"/>
    </source>
</evidence>
<feature type="compositionally biased region" description="Low complexity" evidence="7">
    <location>
        <begin position="526"/>
        <end position="539"/>
    </location>
</feature>
<evidence type="ECO:0000256" key="4">
    <source>
        <dbReference type="ARBA" id="ARBA00022833"/>
    </source>
</evidence>
<keyword evidence="2" id="KW-0479">Metal-binding</keyword>
<keyword evidence="5" id="KW-0539">Nucleus</keyword>
<dbReference type="SUPFAM" id="SSF57850">
    <property type="entry name" value="RING/U-box"/>
    <property type="match status" value="1"/>
</dbReference>
<keyword evidence="3 6" id="KW-0863">Zinc-finger</keyword>
<proteinExistence type="predicted"/>
<evidence type="ECO:0000259" key="9">
    <source>
        <dbReference type="PROSITE" id="PS51282"/>
    </source>
</evidence>
<dbReference type="GO" id="GO:0005634">
    <property type="term" value="C:nucleus"/>
    <property type="evidence" value="ECO:0007669"/>
    <property type="project" value="UniProtKB-SubCell"/>
</dbReference>
<evidence type="ECO:0000313" key="10">
    <source>
        <dbReference type="EMBL" id="KXT00863.1"/>
    </source>
</evidence>
<sequence>MSSSIFFRFKSSKEPMQINFDGTSLSVFEVKREIINISRFGDGKDFDLIISASDSSEVYDDDTTQIPRSTTVIAQRRPASKPGAGRAARYVTGQMPSYAKNQHRVEKGVIGKSTPVGGGAIDTSNMTEEEKLQAVMNASNTQLKADLESSASVPVKRGNYKAAVPDKPLPPGYVCYRCRQRGHWIQACPTNNDPTFDGKKPKRTTGIPRSMLEKIEEPDTTKELPQGVFMTNDGDYVRVKTDEATWQKLQEQQKATAEKAKELAQGDEELRERGLECMLDKRPFVNPVQTPCCHMTYCQDCIENALLDNDLICPNCGEQALLDKLEPDDKKVKELADYEQEKKAEKQQKEKEKTKTPEPSKPADTKSPTANGTQATTNGTGSPSSSSNSKKRGAEEELENKRRPSNPAEMKVASNQGTSAPGAKSASTKPEPPKGPKAMTGGTTTTGNTQVDFNNVMKSMSMPPGQNGMNVMMNPMMMNGMGFPGMGMGMGMPPMGMGMPFPNMNMMNGMGGFPNMGMGMGMGMGMMQQQQQQQQQQWMNGGGGGPPQRNGPPTGPAADQQQNGAYFRQPVNPHRHQNKGRRQRSVDYKQM</sequence>
<dbReference type="InterPro" id="IPR001878">
    <property type="entry name" value="Znf_CCHC"/>
</dbReference>
<evidence type="ECO:0000259" key="8">
    <source>
        <dbReference type="PROSITE" id="PS50158"/>
    </source>
</evidence>
<protein>
    <recommendedName>
        <fullName evidence="12">DWNN domain-containing protein</fullName>
    </recommendedName>
</protein>
<dbReference type="Gene3D" id="4.10.60.10">
    <property type="entry name" value="Zinc finger, CCHC-type"/>
    <property type="match status" value="1"/>
</dbReference>
<dbReference type="PROSITE" id="PS50158">
    <property type="entry name" value="ZF_CCHC"/>
    <property type="match status" value="1"/>
</dbReference>
<dbReference type="GO" id="GO:0003676">
    <property type="term" value="F:nucleic acid binding"/>
    <property type="evidence" value="ECO:0007669"/>
    <property type="project" value="InterPro"/>
</dbReference>
<evidence type="ECO:0000256" key="7">
    <source>
        <dbReference type="SAM" id="MobiDB-lite"/>
    </source>
</evidence>
<reference evidence="10 11" key="1">
    <citation type="submission" date="2015-07" db="EMBL/GenBank/DDBJ databases">
        <title>Comparative genomics of the Sigatoka disease complex on banana suggests a link between parallel evolutionary changes in Pseudocercospora fijiensis and Pseudocercospora eumusae and increased virulence on the banana host.</title>
        <authorList>
            <person name="Chang T.-C."/>
            <person name="Salvucci A."/>
            <person name="Crous P.W."/>
            <person name="Stergiopoulos I."/>
        </authorList>
    </citation>
    <scope>NUCLEOTIDE SEQUENCE [LARGE SCALE GENOMIC DNA]</scope>
    <source>
        <strain evidence="10 11">CBS 114824</strain>
    </source>
</reference>
<feature type="region of interest" description="Disordered" evidence="7">
    <location>
        <begin position="526"/>
        <end position="591"/>
    </location>
</feature>